<dbReference type="AlphaFoldDB" id="A0A345UKZ0"/>
<keyword evidence="2" id="KW-1185">Reference proteome</keyword>
<name>A0A345UKZ0_9BACT</name>
<protein>
    <submittedName>
        <fullName evidence="1">Uncharacterized protein</fullName>
    </submittedName>
</protein>
<accession>A0A345UKZ0</accession>
<proteinExistence type="predicted"/>
<gene>
    <name evidence="1" type="ORF">CYPRO_1892</name>
</gene>
<evidence type="ECO:0000313" key="2">
    <source>
        <dbReference type="Proteomes" id="UP000254808"/>
    </source>
</evidence>
<organism evidence="1 2">
    <name type="scientific">Cyclonatronum proteinivorum</name>
    <dbReference type="NCBI Taxonomy" id="1457365"/>
    <lineage>
        <taxon>Bacteria</taxon>
        <taxon>Pseudomonadati</taxon>
        <taxon>Balneolota</taxon>
        <taxon>Balneolia</taxon>
        <taxon>Balneolales</taxon>
        <taxon>Cyclonatronaceae</taxon>
        <taxon>Cyclonatronum</taxon>
    </lineage>
</organism>
<dbReference type="EMBL" id="CP027806">
    <property type="protein sequence ID" value="AXJ01142.1"/>
    <property type="molecule type" value="Genomic_DNA"/>
</dbReference>
<sequence length="199" mass="22647">MRTPAQYGPAFFMKRSRKNIKTFITGLLLLPLFFMAGCSQFPGHYIAFNTCLQENTSIGEDFLVAFAELEEYLISEGYLEDISRESYRTTLNALATGSLAIEWRSVAPHVRDFWGLQQEGTFGAFPSCARQISSENTDPEQAQSLQNLSEVYDLFFTQPDASFRDPALLNQLSDAVTDDDFAFMLYRAPQMIFMVYLME</sequence>
<dbReference type="Proteomes" id="UP000254808">
    <property type="component" value="Chromosome"/>
</dbReference>
<evidence type="ECO:0000313" key="1">
    <source>
        <dbReference type="EMBL" id="AXJ01142.1"/>
    </source>
</evidence>
<dbReference type="KEGG" id="cprv:CYPRO_1892"/>
<reference evidence="1 2" key="1">
    <citation type="submission" date="2018-03" db="EMBL/GenBank/DDBJ databases">
        <title>Phenotypic and genomic properties of Cyclonatronum proteinivorum gen. nov., sp. nov., a haloalkaliphilic bacteroidete from soda lakes possessing Na+-translocating rhodopsin.</title>
        <authorList>
            <person name="Toshchakov S.V."/>
            <person name="Korzhenkov A."/>
            <person name="Samarov N.I."/>
            <person name="Kublanov I.V."/>
            <person name="Muntyan M.S."/>
            <person name="Sorokin D.Y."/>
        </authorList>
    </citation>
    <scope>NUCLEOTIDE SEQUENCE [LARGE SCALE GENOMIC DNA]</scope>
    <source>
        <strain evidence="1 2">Omega</strain>
    </source>
</reference>
<dbReference type="RefSeq" id="WP_114984367.1">
    <property type="nucleotide sequence ID" value="NZ_CP027806.1"/>
</dbReference>